<feature type="region of interest" description="Disordered" evidence="9">
    <location>
        <begin position="356"/>
        <end position="379"/>
    </location>
</feature>
<comment type="similarity">
    <text evidence="2 8">Belongs to the NOB1 family.</text>
</comment>
<accession>A0ABN7A9A2</accession>
<evidence type="ECO:0000256" key="2">
    <source>
        <dbReference type="ARBA" id="ARBA00005858"/>
    </source>
</evidence>
<keyword evidence="4 8" id="KW-0479">Metal-binding</keyword>
<evidence type="ECO:0000256" key="6">
    <source>
        <dbReference type="ARBA" id="ARBA00022833"/>
    </source>
</evidence>
<comment type="subcellular location">
    <subcellularLocation>
        <location evidence="1 8">Nucleus</location>
    </subcellularLocation>
</comment>
<dbReference type="PIRSF" id="PIRSF037125">
    <property type="entry name" value="D-site_20S_pre-rRNA_nuclease"/>
    <property type="match status" value="1"/>
</dbReference>
<reference evidence="12 13" key="1">
    <citation type="submission" date="2023-09" db="EMBL/GenBank/DDBJ databases">
        <title>Nesidiocoris tenuis whole genome shotgun sequence.</title>
        <authorList>
            <person name="Shibata T."/>
            <person name="Shimoda M."/>
            <person name="Kobayashi T."/>
            <person name="Uehara T."/>
        </authorList>
    </citation>
    <scope>NUCLEOTIDE SEQUENCE [LARGE SCALE GENOMIC DNA]</scope>
    <source>
        <strain evidence="12 13">Japan</strain>
    </source>
</reference>
<dbReference type="CDD" id="cd09876">
    <property type="entry name" value="PIN_Nob1-like"/>
    <property type="match status" value="1"/>
</dbReference>
<evidence type="ECO:0000313" key="13">
    <source>
        <dbReference type="Proteomes" id="UP001307889"/>
    </source>
</evidence>
<evidence type="ECO:0000256" key="4">
    <source>
        <dbReference type="ARBA" id="ARBA00022723"/>
    </source>
</evidence>
<dbReference type="EMBL" id="AP028909">
    <property type="protein sequence ID" value="BES88553.1"/>
    <property type="molecule type" value="Genomic_DNA"/>
</dbReference>
<evidence type="ECO:0000256" key="1">
    <source>
        <dbReference type="ARBA" id="ARBA00004123"/>
    </source>
</evidence>
<sequence>MPKSEFLVVDTSAFLKNTQLQELTENVITCQDVVDEIKSSRAMRRLVVLPYDLKIEEPDHEDVVFVSQFAKKTGDYAALSVTDIKVMALTYKLERLKAGSEHLNSSPPAPKDVQAIDHSVINDKNLVGFYMPETGDEGGDNDDFDDENSVQEEETCSDEGNSEDEEKSETLDDFKDAEDSQCSDDTFLDAEQEVPEVNEDELVLRLSGIKVHDGDDVICDQNDPCCIDGDEAGWITPSNFKKMNKLMRDGEVEEDETPIIVACLTTDFAMQNVLKQIGLKIVTLDGLLIKQVRTWILRCYACFKTTPDVTRVFCRHCGNKTLKRVAVTVDPEGKEHLHINFKRPLTARGKRFPLPAPRGGKHSNNPILSEDQRVPQQRPTRLAMKKTNALEPDYTAGVSPFIMRDVYSKSAMLGIPNKTQKSWERRNPNVVVKRRRKK</sequence>
<comment type="function">
    <text evidence="8">May play a role in mRNA degradation.</text>
</comment>
<dbReference type="Gene3D" id="6.20.210.10">
    <property type="entry name" value="Nin one binding (NOB1), Zn-ribbon-like"/>
    <property type="match status" value="1"/>
</dbReference>
<evidence type="ECO:0000256" key="5">
    <source>
        <dbReference type="ARBA" id="ARBA00022801"/>
    </source>
</evidence>
<keyword evidence="5" id="KW-0378">Hydrolase</keyword>
<dbReference type="SUPFAM" id="SSF144206">
    <property type="entry name" value="NOB1 zinc finger-like"/>
    <property type="match status" value="1"/>
</dbReference>
<keyword evidence="7 8" id="KW-0539">Nucleus</keyword>
<evidence type="ECO:0000256" key="7">
    <source>
        <dbReference type="ARBA" id="ARBA00023242"/>
    </source>
</evidence>
<dbReference type="Pfam" id="PF17146">
    <property type="entry name" value="PIN_6"/>
    <property type="match status" value="1"/>
</dbReference>
<organism evidence="12 13">
    <name type="scientific">Nesidiocoris tenuis</name>
    <dbReference type="NCBI Taxonomy" id="355587"/>
    <lineage>
        <taxon>Eukaryota</taxon>
        <taxon>Metazoa</taxon>
        <taxon>Ecdysozoa</taxon>
        <taxon>Arthropoda</taxon>
        <taxon>Hexapoda</taxon>
        <taxon>Insecta</taxon>
        <taxon>Pterygota</taxon>
        <taxon>Neoptera</taxon>
        <taxon>Paraneoptera</taxon>
        <taxon>Hemiptera</taxon>
        <taxon>Heteroptera</taxon>
        <taxon>Panheteroptera</taxon>
        <taxon>Cimicomorpha</taxon>
        <taxon>Miridae</taxon>
        <taxon>Dicyphina</taxon>
        <taxon>Nesidiocoris</taxon>
    </lineage>
</organism>
<dbReference type="Gene3D" id="3.40.50.1010">
    <property type="entry name" value="5'-nuclease"/>
    <property type="match status" value="1"/>
</dbReference>
<feature type="domain" description="Nin one binding (NOB1) Zn-ribbon-like" evidence="10">
    <location>
        <begin position="289"/>
        <end position="360"/>
    </location>
</feature>
<evidence type="ECO:0000259" key="10">
    <source>
        <dbReference type="Pfam" id="PF08772"/>
    </source>
</evidence>
<keyword evidence="6 8" id="KW-0862">Zinc</keyword>
<dbReference type="PANTHER" id="PTHR12814:SF2">
    <property type="entry name" value="RNA-BINDING PROTEIN NOB1"/>
    <property type="match status" value="1"/>
</dbReference>
<feature type="compositionally biased region" description="Acidic residues" evidence="9">
    <location>
        <begin position="134"/>
        <end position="167"/>
    </location>
</feature>
<evidence type="ECO:0000256" key="8">
    <source>
        <dbReference type="PIRNR" id="PIRNR037125"/>
    </source>
</evidence>
<protein>
    <recommendedName>
        <fullName evidence="8">RNA-binding protein NOB1</fullName>
    </recommendedName>
</protein>
<evidence type="ECO:0000259" key="11">
    <source>
        <dbReference type="Pfam" id="PF17146"/>
    </source>
</evidence>
<dbReference type="Proteomes" id="UP001307889">
    <property type="component" value="Chromosome 1"/>
</dbReference>
<evidence type="ECO:0000313" key="12">
    <source>
        <dbReference type="EMBL" id="BES88553.1"/>
    </source>
</evidence>
<dbReference type="Pfam" id="PF08772">
    <property type="entry name" value="Zn_ribbon_NOB1"/>
    <property type="match status" value="1"/>
</dbReference>
<feature type="region of interest" description="Disordered" evidence="9">
    <location>
        <begin position="129"/>
        <end position="181"/>
    </location>
</feature>
<dbReference type="InterPro" id="IPR039907">
    <property type="entry name" value="NOB1"/>
</dbReference>
<proteinExistence type="inferred from homology"/>
<evidence type="ECO:0000256" key="9">
    <source>
        <dbReference type="SAM" id="MobiDB-lite"/>
    </source>
</evidence>
<feature type="compositionally biased region" description="Basic and acidic residues" evidence="9">
    <location>
        <begin position="168"/>
        <end position="178"/>
    </location>
</feature>
<keyword evidence="3" id="KW-0540">Nuclease</keyword>
<name>A0ABN7A9A2_9HEMI</name>
<keyword evidence="13" id="KW-1185">Reference proteome</keyword>
<dbReference type="InterPro" id="IPR033411">
    <property type="entry name" value="Ribonuclease_PIN"/>
</dbReference>
<dbReference type="PANTHER" id="PTHR12814">
    <property type="entry name" value="RNA-BINDING PROTEIN NOB1"/>
    <property type="match status" value="1"/>
</dbReference>
<evidence type="ECO:0000256" key="3">
    <source>
        <dbReference type="ARBA" id="ARBA00022722"/>
    </source>
</evidence>
<feature type="domain" description="Ribonuclease PIN" evidence="11">
    <location>
        <begin position="7"/>
        <end position="93"/>
    </location>
</feature>
<dbReference type="InterPro" id="IPR036283">
    <property type="entry name" value="NOB1_Zf-like_sf"/>
</dbReference>
<dbReference type="InterPro" id="IPR014881">
    <property type="entry name" value="NOB1_Zn-bd"/>
</dbReference>
<feature type="region of interest" description="Disordered" evidence="9">
    <location>
        <begin position="418"/>
        <end position="438"/>
    </location>
</feature>
<gene>
    <name evidence="12" type="ORF">NTJ_01359</name>
</gene>
<dbReference type="InterPro" id="IPR017117">
    <property type="entry name" value="Nob1_euk"/>
</dbReference>